<dbReference type="PANTHER" id="PTHR10185:SF26">
    <property type="entry name" value="PHOSPHOLIPASE D FAMILY, MEMBER 7"/>
    <property type="match status" value="1"/>
</dbReference>
<organism evidence="4 5">
    <name type="scientific">Ameiurus melas</name>
    <name type="common">Black bullhead</name>
    <name type="synonym">Silurus melas</name>
    <dbReference type="NCBI Taxonomy" id="219545"/>
    <lineage>
        <taxon>Eukaryota</taxon>
        <taxon>Metazoa</taxon>
        <taxon>Chordata</taxon>
        <taxon>Craniata</taxon>
        <taxon>Vertebrata</taxon>
        <taxon>Euteleostomi</taxon>
        <taxon>Actinopterygii</taxon>
        <taxon>Neopterygii</taxon>
        <taxon>Teleostei</taxon>
        <taxon>Ostariophysi</taxon>
        <taxon>Siluriformes</taxon>
        <taxon>Ictaluridae</taxon>
        <taxon>Ameiurus</taxon>
    </lineage>
</organism>
<dbReference type="GO" id="GO:0003824">
    <property type="term" value="F:catalytic activity"/>
    <property type="evidence" value="ECO:0007669"/>
    <property type="project" value="InterPro"/>
</dbReference>
<dbReference type="PANTHER" id="PTHR10185">
    <property type="entry name" value="PHOSPHOLIPASE D - RELATED"/>
    <property type="match status" value="1"/>
</dbReference>
<gene>
    <name evidence="4" type="ORF">AMELA_G00035090</name>
</gene>
<dbReference type="InterPro" id="IPR050874">
    <property type="entry name" value="Diverse_PLD-related"/>
</dbReference>
<name>A0A7J6B8L4_AMEME</name>
<feature type="domain" description="PLD phosphodiesterase" evidence="3">
    <location>
        <begin position="479"/>
        <end position="505"/>
    </location>
</feature>
<dbReference type="Proteomes" id="UP000593565">
    <property type="component" value="Unassembled WGS sequence"/>
</dbReference>
<comment type="caution">
    <text evidence="4">The sequence shown here is derived from an EMBL/GenBank/DDBJ whole genome shotgun (WGS) entry which is preliminary data.</text>
</comment>
<evidence type="ECO:0000259" key="3">
    <source>
        <dbReference type="PROSITE" id="PS50035"/>
    </source>
</evidence>
<dbReference type="EMBL" id="JAAGNN010000003">
    <property type="protein sequence ID" value="KAF4091276.1"/>
    <property type="molecule type" value="Genomic_DNA"/>
</dbReference>
<protein>
    <recommendedName>
        <fullName evidence="3">PLD phosphodiesterase domain-containing protein</fullName>
    </recommendedName>
</protein>
<accession>A0A7J6B8L4</accession>
<keyword evidence="5" id="KW-1185">Reference proteome</keyword>
<dbReference type="InterPro" id="IPR001736">
    <property type="entry name" value="PLipase_D/transphosphatidylase"/>
</dbReference>
<dbReference type="SMART" id="SM00155">
    <property type="entry name" value="PLDc"/>
    <property type="match status" value="2"/>
</dbReference>
<dbReference type="InterPro" id="IPR032803">
    <property type="entry name" value="PLDc_3"/>
</dbReference>
<feature type="compositionally biased region" description="Basic and acidic residues" evidence="2">
    <location>
        <begin position="78"/>
        <end position="88"/>
    </location>
</feature>
<feature type="region of interest" description="Disordered" evidence="2">
    <location>
        <begin position="1"/>
        <end position="88"/>
    </location>
</feature>
<sequence length="565" mass="62977">MAQITEIEDIDIGTPVHQIIKEEEDDQDKGMAEKKTEGEEARKAGKPSSRIPTFQSSLARKRTTTQIAESQLPSKPEGSGRECQMKERGLSSGETLILKTNSGTSLLGVKWSIQGRQNQKTVHPQGQEDGALLSFFFFFLITFLIEDQFRLLTLIESIPEGMLFPSGSPHLQSIAHTWNNLLNRANSSVNIAAFYLTLRDSDLGLTDPSVMQGKVLLDHLKKLESRGVKLKITVNSPQTYRSDMDELTGTGAEVREVNLKNITGGVVHTKLWVVDKKHMYVGSANMDWRSLTQVKEVGVSVEDCSCLAQDASRIFGVYWELGAQKNCSLPPYWPGRFSALSSIKYPLTVKFNGVPARVYLSSAPPQLSTYGRTDDISAILSVIADAKKFIYVSVMDYLPMSEFTPEIRFWPAIDSALREAACARKVEVNLLVSCWSHSPEAMFIFLQSLSVLSKAPLGCSIHVKVFEVPYSPAQHQIPFARVNHAKYMVTDRVVYVGTSNWSENYFSQTAGVGLVVNQTGSVVEKGQQTVQNQLQKIFQRDWNSNFAQALTDNPVEYCSRKKEVL</sequence>
<dbReference type="SUPFAM" id="SSF56024">
    <property type="entry name" value="Phospholipase D/nuclease"/>
    <property type="match status" value="2"/>
</dbReference>
<reference evidence="4 5" key="1">
    <citation type="submission" date="2020-02" db="EMBL/GenBank/DDBJ databases">
        <title>A chromosome-scale genome assembly of the black bullhead catfish (Ameiurus melas).</title>
        <authorList>
            <person name="Wen M."/>
            <person name="Zham M."/>
            <person name="Cabau C."/>
            <person name="Klopp C."/>
            <person name="Donnadieu C."/>
            <person name="Roques C."/>
            <person name="Bouchez O."/>
            <person name="Lampietro C."/>
            <person name="Jouanno E."/>
            <person name="Herpin A."/>
            <person name="Louis A."/>
            <person name="Berthelot C."/>
            <person name="Parey E."/>
            <person name="Roest-Crollius H."/>
            <person name="Braasch I."/>
            <person name="Postlethwait J."/>
            <person name="Robinson-Rechavi M."/>
            <person name="Echchiki A."/>
            <person name="Begum T."/>
            <person name="Montfort J."/>
            <person name="Schartl M."/>
            <person name="Bobe J."/>
            <person name="Guiguen Y."/>
        </authorList>
    </citation>
    <scope>NUCLEOTIDE SEQUENCE [LARGE SCALE GENOMIC DNA]</scope>
    <source>
        <strain evidence="4">M_S1</strain>
        <tissue evidence="4">Blood</tissue>
    </source>
</reference>
<evidence type="ECO:0000313" key="5">
    <source>
        <dbReference type="Proteomes" id="UP000593565"/>
    </source>
</evidence>
<feature type="domain" description="PLD phosphodiesterase" evidence="3">
    <location>
        <begin position="263"/>
        <end position="290"/>
    </location>
</feature>
<dbReference type="Gene3D" id="3.30.870.10">
    <property type="entry name" value="Endonuclease Chain A"/>
    <property type="match status" value="2"/>
</dbReference>
<dbReference type="PROSITE" id="PS50035">
    <property type="entry name" value="PLD"/>
    <property type="match status" value="2"/>
</dbReference>
<proteinExistence type="inferred from homology"/>
<evidence type="ECO:0000256" key="1">
    <source>
        <dbReference type="ARBA" id="ARBA00008664"/>
    </source>
</evidence>
<comment type="similarity">
    <text evidence="1">Belongs to the phospholipase D family.</text>
</comment>
<dbReference type="Pfam" id="PF13918">
    <property type="entry name" value="PLDc_3"/>
    <property type="match status" value="1"/>
</dbReference>
<dbReference type="AlphaFoldDB" id="A0A7J6B8L4"/>
<feature type="compositionally biased region" description="Basic and acidic residues" evidence="2">
    <location>
        <begin position="28"/>
        <end position="43"/>
    </location>
</feature>
<evidence type="ECO:0000313" key="4">
    <source>
        <dbReference type="EMBL" id="KAF4091276.1"/>
    </source>
</evidence>
<feature type="compositionally biased region" description="Polar residues" evidence="2">
    <location>
        <begin position="50"/>
        <end position="73"/>
    </location>
</feature>
<evidence type="ECO:0000256" key="2">
    <source>
        <dbReference type="SAM" id="MobiDB-lite"/>
    </source>
</evidence>
<feature type="compositionally biased region" description="Acidic residues" evidence="2">
    <location>
        <begin position="1"/>
        <end position="11"/>
    </location>
</feature>